<organism evidence="2 3">
    <name type="scientific">Candidatus Phytoplasma phoenicium</name>
    <dbReference type="NCBI Taxonomy" id="198422"/>
    <lineage>
        <taxon>Bacteria</taxon>
        <taxon>Bacillati</taxon>
        <taxon>Mycoplasmatota</taxon>
        <taxon>Mollicutes</taxon>
        <taxon>Acholeplasmatales</taxon>
        <taxon>Acholeplasmataceae</taxon>
        <taxon>Candidatus Phytoplasma</taxon>
        <taxon>16SrIX (Pigeon pea witches'-broom group)</taxon>
    </lineage>
</organism>
<evidence type="ECO:0000313" key="2">
    <source>
        <dbReference type="EMBL" id="KND62721.1"/>
    </source>
</evidence>
<sequence length="165" mass="19696">MNKLKQIFFLFLLIILAVGTYFLYAHYHQPIKIKFDFENPYEKINLTKIKQEDIAKIFPHNDDLTAIKFKPIIQQFRKNFQFKNKISAPHIYLAKDQKEIVITGLKKDDFLEEEFKFAETSCQETNPITKQSLIVKTSFYFQIMEKEKDQFTLKFLSPKTETIIK</sequence>
<dbReference type="RefSeq" id="WP_050337009.1">
    <property type="nucleotide sequence ID" value="NZ_JPSQ01000007.1"/>
</dbReference>
<dbReference type="PATRIC" id="fig|198422.3.peg.319"/>
<gene>
    <name evidence="2" type="ORF">AlmWB_00670</name>
</gene>
<proteinExistence type="predicted"/>
<comment type="caution">
    <text evidence="2">The sequence shown here is derived from an EMBL/GenBank/DDBJ whole genome shotgun (WGS) entry which is preliminary data.</text>
</comment>
<keyword evidence="1" id="KW-0812">Transmembrane</keyword>
<keyword evidence="3" id="KW-1185">Reference proteome</keyword>
<feature type="transmembrane region" description="Helical" evidence="1">
    <location>
        <begin position="7"/>
        <end position="27"/>
    </location>
</feature>
<keyword evidence="1" id="KW-0472">Membrane</keyword>
<accession>A0A0L0MKC2</accession>
<evidence type="ECO:0000313" key="3">
    <source>
        <dbReference type="Proteomes" id="UP000037086"/>
    </source>
</evidence>
<dbReference type="Proteomes" id="UP000037086">
    <property type="component" value="Unassembled WGS sequence"/>
</dbReference>
<dbReference type="AlphaFoldDB" id="A0A0L0MKC2"/>
<protein>
    <submittedName>
        <fullName evidence="2">Uncharacterized protein</fullName>
    </submittedName>
</protein>
<dbReference type="EMBL" id="JPSQ01000007">
    <property type="protein sequence ID" value="KND62721.1"/>
    <property type="molecule type" value="Genomic_DNA"/>
</dbReference>
<reference evidence="2 3" key="1">
    <citation type="journal article" date="2015" name="BMC Microbiol.">
        <title>'Candidatus Phytoplasma phoenicium' associated with almond witches'-broom disease: from draft genome to genetic diversity among strain populations.</title>
        <authorList>
            <person name="Quaglino F."/>
            <person name="Kube M."/>
            <person name="Jawhari M."/>
            <person name="Abou-Jawdah Y."/>
            <person name="Siewert C."/>
            <person name="Choueiri E."/>
            <person name="Sobh H."/>
            <person name="Casati P."/>
            <person name="Tedeschi R."/>
            <person name="Molino Lova M."/>
            <person name="Alma A."/>
            <person name="Bianco P.A."/>
        </authorList>
    </citation>
    <scope>NUCLEOTIDE SEQUENCE [LARGE SCALE GENOMIC DNA]</scope>
    <source>
        <strain evidence="2 3">SA213</strain>
    </source>
</reference>
<evidence type="ECO:0000256" key="1">
    <source>
        <dbReference type="SAM" id="Phobius"/>
    </source>
</evidence>
<name>A0A0L0MKC2_9MOLU</name>
<keyword evidence="1" id="KW-1133">Transmembrane helix</keyword>